<protein>
    <recommendedName>
        <fullName evidence="3">CS domain-containing protein</fullName>
    </recommendedName>
</protein>
<name>A0A2U1IZ00_SMIAN</name>
<dbReference type="CDD" id="cd06465">
    <property type="entry name" value="p23_hB-ind1_like"/>
    <property type="match status" value="1"/>
</dbReference>
<dbReference type="Gene3D" id="2.60.40.790">
    <property type="match status" value="1"/>
</dbReference>
<comment type="similarity">
    <text evidence="1">Belongs to the p23/wos2 family.</text>
</comment>
<dbReference type="GO" id="GO:0005829">
    <property type="term" value="C:cytosol"/>
    <property type="evidence" value="ECO:0007669"/>
    <property type="project" value="TreeGrafter"/>
</dbReference>
<evidence type="ECO:0000259" key="3">
    <source>
        <dbReference type="PROSITE" id="PS51203"/>
    </source>
</evidence>
<feature type="compositionally biased region" description="Acidic residues" evidence="2">
    <location>
        <begin position="173"/>
        <end position="186"/>
    </location>
</feature>
<feature type="compositionally biased region" description="Basic and acidic residues" evidence="2">
    <location>
        <begin position="189"/>
        <end position="224"/>
    </location>
</feature>
<dbReference type="GO" id="GO:0051087">
    <property type="term" value="F:protein-folding chaperone binding"/>
    <property type="evidence" value="ECO:0007669"/>
    <property type="project" value="TreeGrafter"/>
</dbReference>
<dbReference type="GO" id="GO:0006457">
    <property type="term" value="P:protein folding"/>
    <property type="evidence" value="ECO:0007669"/>
    <property type="project" value="TreeGrafter"/>
</dbReference>
<sequence length="224" mass="25381">MTQILFVELLSPSGPYSNCSEDMTNKPEVLWAQRADMILLTINLPDCKVEKLDLTDQKLTFSGSSHQKDYGFELEFFGKLELPACQKAVGQRSIFLHLAKLDKDEGWWPRLTKEKVRLNFVKTDFDRWKDEDESEDEAGPASMMPSGMDFSQFGMGGDLGNMPSLDQDYMDSSSEDEEPATEESTEQESATKETIEEKPAVQETIEEKPAVQETTKEETTKDEP</sequence>
<organism evidence="4 5">
    <name type="scientific">Smittium angustum</name>
    <dbReference type="NCBI Taxonomy" id="133377"/>
    <lineage>
        <taxon>Eukaryota</taxon>
        <taxon>Fungi</taxon>
        <taxon>Fungi incertae sedis</taxon>
        <taxon>Zoopagomycota</taxon>
        <taxon>Kickxellomycotina</taxon>
        <taxon>Harpellomycetes</taxon>
        <taxon>Harpellales</taxon>
        <taxon>Legeriomycetaceae</taxon>
        <taxon>Smittium</taxon>
    </lineage>
</organism>
<accession>A0A2U1IZ00</accession>
<evidence type="ECO:0000256" key="2">
    <source>
        <dbReference type="SAM" id="MobiDB-lite"/>
    </source>
</evidence>
<feature type="region of interest" description="Disordered" evidence="2">
    <location>
        <begin position="129"/>
        <end position="224"/>
    </location>
</feature>
<dbReference type="PANTHER" id="PTHR22932">
    <property type="entry name" value="TELOMERASE-BINDING PROTEIN P23 HSP90 CO-CHAPERONE"/>
    <property type="match status" value="1"/>
</dbReference>
<dbReference type="SUPFAM" id="SSF49764">
    <property type="entry name" value="HSP20-like chaperones"/>
    <property type="match status" value="1"/>
</dbReference>
<dbReference type="AlphaFoldDB" id="A0A2U1IZ00"/>
<dbReference type="FunFam" id="2.60.40.790:FF:000013">
    <property type="entry name" value="Very-long-chain (3R)-3-hydroxyacyl-CoA dehydratase"/>
    <property type="match status" value="1"/>
</dbReference>
<dbReference type="Proteomes" id="UP000245591">
    <property type="component" value="Unassembled WGS sequence"/>
</dbReference>
<reference evidence="4 5" key="1">
    <citation type="journal article" date="2018" name="MBio">
        <title>Comparative Genomics Reveals the Core Gene Toolbox for the Fungus-Insect Symbiosis.</title>
        <authorList>
            <person name="Wang Y."/>
            <person name="Stata M."/>
            <person name="Wang W."/>
            <person name="Stajich J.E."/>
            <person name="White M.M."/>
            <person name="Moncalvo J.M."/>
        </authorList>
    </citation>
    <scope>NUCLEOTIDE SEQUENCE [LARGE SCALE GENOMIC DNA]</scope>
    <source>
        <strain evidence="4 5">AUS-126-30</strain>
    </source>
</reference>
<dbReference type="InterPro" id="IPR045250">
    <property type="entry name" value="p23-like"/>
</dbReference>
<proteinExistence type="inferred from homology"/>
<feature type="domain" description="CS" evidence="3">
    <location>
        <begin position="24"/>
        <end position="112"/>
    </location>
</feature>
<evidence type="ECO:0000313" key="4">
    <source>
        <dbReference type="EMBL" id="PVZ98046.1"/>
    </source>
</evidence>
<evidence type="ECO:0000313" key="5">
    <source>
        <dbReference type="Proteomes" id="UP000245591"/>
    </source>
</evidence>
<dbReference type="InterPro" id="IPR007052">
    <property type="entry name" value="CS_dom"/>
</dbReference>
<evidence type="ECO:0000256" key="1">
    <source>
        <dbReference type="ARBA" id="ARBA00025733"/>
    </source>
</evidence>
<dbReference type="GO" id="GO:0051879">
    <property type="term" value="F:Hsp90 protein binding"/>
    <property type="evidence" value="ECO:0007669"/>
    <property type="project" value="InterPro"/>
</dbReference>
<dbReference type="GO" id="GO:0051131">
    <property type="term" value="P:chaperone-mediated protein complex assembly"/>
    <property type="evidence" value="ECO:0007669"/>
    <property type="project" value="TreeGrafter"/>
</dbReference>
<dbReference type="GO" id="GO:0005634">
    <property type="term" value="C:nucleus"/>
    <property type="evidence" value="ECO:0007669"/>
    <property type="project" value="TreeGrafter"/>
</dbReference>
<dbReference type="PROSITE" id="PS51203">
    <property type="entry name" value="CS"/>
    <property type="match status" value="1"/>
</dbReference>
<comment type="caution">
    <text evidence="4">The sequence shown here is derived from an EMBL/GenBank/DDBJ whole genome shotgun (WGS) entry which is preliminary data.</text>
</comment>
<dbReference type="InterPro" id="IPR008978">
    <property type="entry name" value="HSP20-like_chaperone"/>
</dbReference>
<keyword evidence="5" id="KW-1185">Reference proteome</keyword>
<dbReference type="EMBL" id="MBFU01000593">
    <property type="protein sequence ID" value="PVZ98046.1"/>
    <property type="molecule type" value="Genomic_DNA"/>
</dbReference>
<dbReference type="PANTHER" id="PTHR22932:SF1">
    <property type="entry name" value="CO-CHAPERONE PROTEIN DAF-41"/>
    <property type="match status" value="1"/>
</dbReference>
<gene>
    <name evidence="4" type="ORF">BB558_005961</name>
</gene>